<feature type="region of interest" description="Disordered" evidence="1">
    <location>
        <begin position="23"/>
        <end position="54"/>
    </location>
</feature>
<accession>A0ABN8IV45</accession>
<evidence type="ECO:0000313" key="3">
    <source>
        <dbReference type="Proteomes" id="UP000837857"/>
    </source>
</evidence>
<proteinExistence type="predicted"/>
<feature type="non-terminal residue" evidence="2">
    <location>
        <position position="97"/>
    </location>
</feature>
<name>A0ABN8IV45_9NEOP</name>
<protein>
    <submittedName>
        <fullName evidence="2">Uncharacterized protein</fullName>
    </submittedName>
</protein>
<evidence type="ECO:0000256" key="1">
    <source>
        <dbReference type="SAM" id="MobiDB-lite"/>
    </source>
</evidence>
<feature type="region of interest" description="Disordered" evidence="1">
    <location>
        <begin position="68"/>
        <end position="97"/>
    </location>
</feature>
<evidence type="ECO:0000313" key="2">
    <source>
        <dbReference type="EMBL" id="CAH2068134.1"/>
    </source>
</evidence>
<keyword evidence="3" id="KW-1185">Reference proteome</keyword>
<feature type="compositionally biased region" description="Basic and acidic residues" evidence="1">
    <location>
        <begin position="27"/>
        <end position="37"/>
    </location>
</feature>
<feature type="compositionally biased region" description="Basic residues" evidence="1">
    <location>
        <begin position="38"/>
        <end position="51"/>
    </location>
</feature>
<organism evidence="2 3">
    <name type="scientific">Iphiclides podalirius</name>
    <name type="common">scarce swallowtail</name>
    <dbReference type="NCBI Taxonomy" id="110791"/>
    <lineage>
        <taxon>Eukaryota</taxon>
        <taxon>Metazoa</taxon>
        <taxon>Ecdysozoa</taxon>
        <taxon>Arthropoda</taxon>
        <taxon>Hexapoda</taxon>
        <taxon>Insecta</taxon>
        <taxon>Pterygota</taxon>
        <taxon>Neoptera</taxon>
        <taxon>Endopterygota</taxon>
        <taxon>Lepidoptera</taxon>
        <taxon>Glossata</taxon>
        <taxon>Ditrysia</taxon>
        <taxon>Papilionoidea</taxon>
        <taxon>Papilionidae</taxon>
        <taxon>Papilioninae</taxon>
        <taxon>Iphiclides</taxon>
    </lineage>
</organism>
<reference evidence="2" key="1">
    <citation type="submission" date="2022-03" db="EMBL/GenBank/DDBJ databases">
        <authorList>
            <person name="Martin H S."/>
        </authorList>
    </citation>
    <scope>NUCLEOTIDE SEQUENCE</scope>
</reference>
<dbReference type="Proteomes" id="UP000837857">
    <property type="component" value="Chromosome 5"/>
</dbReference>
<dbReference type="EMBL" id="OW152817">
    <property type="protein sequence ID" value="CAH2068134.1"/>
    <property type="molecule type" value="Genomic_DNA"/>
</dbReference>
<gene>
    <name evidence="2" type="ORF">IPOD504_LOCUS14065</name>
</gene>
<sequence>MQHFSVIGPQLWISGPAVDLTVAQTTDEEHQTPTERRRGSRRYRGHLRAGGKRGALSKWAKVTVVGDAGPAIRDPRDSTPGPAPVGAATGRGRRGGS</sequence>